<evidence type="ECO:0000313" key="3">
    <source>
        <dbReference type="Proteomes" id="UP000789706"/>
    </source>
</evidence>
<dbReference type="Proteomes" id="UP000789706">
    <property type="component" value="Unassembled WGS sequence"/>
</dbReference>
<accession>A0A9N9DPT3</accession>
<keyword evidence="1" id="KW-1133">Transmembrane helix</keyword>
<evidence type="ECO:0000256" key="1">
    <source>
        <dbReference type="SAM" id="Phobius"/>
    </source>
</evidence>
<feature type="non-terminal residue" evidence="2">
    <location>
        <position position="123"/>
    </location>
</feature>
<dbReference type="EMBL" id="CAJVPK010006122">
    <property type="protein sequence ID" value="CAG8648967.1"/>
    <property type="molecule type" value="Genomic_DNA"/>
</dbReference>
<feature type="transmembrane region" description="Helical" evidence="1">
    <location>
        <begin position="12"/>
        <end position="30"/>
    </location>
</feature>
<proteinExistence type="predicted"/>
<evidence type="ECO:0000313" key="2">
    <source>
        <dbReference type="EMBL" id="CAG8648967.1"/>
    </source>
</evidence>
<organism evidence="2 3">
    <name type="scientific">Diversispora eburnea</name>
    <dbReference type="NCBI Taxonomy" id="1213867"/>
    <lineage>
        <taxon>Eukaryota</taxon>
        <taxon>Fungi</taxon>
        <taxon>Fungi incertae sedis</taxon>
        <taxon>Mucoromycota</taxon>
        <taxon>Glomeromycotina</taxon>
        <taxon>Glomeromycetes</taxon>
        <taxon>Diversisporales</taxon>
        <taxon>Diversisporaceae</taxon>
        <taxon>Diversispora</taxon>
    </lineage>
</organism>
<dbReference type="OrthoDB" id="2469298at2759"/>
<comment type="caution">
    <text evidence="2">The sequence shown here is derived from an EMBL/GenBank/DDBJ whole genome shotgun (WGS) entry which is preliminary data.</text>
</comment>
<sequence length="123" mass="13616">MRKFGKSQGEFALRVLIFLLLTGVLLYATIHELFIIFKIQRGETLISMSIDDLTSTGIPIWSSFICSQNLTRVTAGIIKRGINAGNDNRTNDKTTLLSDSYISKTNTNALTSGEWTLTTGAWP</sequence>
<name>A0A9N9DPT3_9GLOM</name>
<gene>
    <name evidence="2" type="ORF">DEBURN_LOCUS11400</name>
</gene>
<reference evidence="2" key="1">
    <citation type="submission" date="2021-06" db="EMBL/GenBank/DDBJ databases">
        <authorList>
            <person name="Kallberg Y."/>
            <person name="Tangrot J."/>
            <person name="Rosling A."/>
        </authorList>
    </citation>
    <scope>NUCLEOTIDE SEQUENCE</scope>
    <source>
        <strain evidence="2">AZ414A</strain>
    </source>
</reference>
<dbReference type="AlphaFoldDB" id="A0A9N9DPT3"/>
<keyword evidence="3" id="KW-1185">Reference proteome</keyword>
<keyword evidence="1" id="KW-0812">Transmembrane</keyword>
<keyword evidence="1" id="KW-0472">Membrane</keyword>
<protein>
    <submittedName>
        <fullName evidence="2">1822_t:CDS:1</fullName>
    </submittedName>
</protein>